<dbReference type="GO" id="GO:0008408">
    <property type="term" value="F:3'-5' exonuclease activity"/>
    <property type="evidence" value="ECO:0000318"/>
    <property type="project" value="GO_Central"/>
</dbReference>
<dbReference type="Pfam" id="PF01612">
    <property type="entry name" value="DNA_pol_A_exo1"/>
    <property type="match status" value="1"/>
</dbReference>
<gene>
    <name evidence="4" type="primary">LOC107803048</name>
</gene>
<dbReference type="PANTHER" id="PTHR13620">
    <property type="entry name" value="3-5 EXONUCLEASE"/>
    <property type="match status" value="1"/>
</dbReference>
<dbReference type="InterPro" id="IPR051132">
    <property type="entry name" value="3-5_Exonuclease_domain"/>
</dbReference>
<name>A0A1S4AZY8_TOBAC</name>
<dbReference type="STRING" id="4097.A0A1S4AZY8"/>
<dbReference type="AlphaFoldDB" id="A0A1S4AZY8"/>
<dbReference type="RefSeq" id="XP_016482136.2">
    <property type="nucleotide sequence ID" value="XM_016626650.2"/>
</dbReference>
<dbReference type="InterPro" id="IPR002562">
    <property type="entry name" value="3'-5'_exonuclease_dom"/>
</dbReference>
<accession>A0A1S4AZY8</accession>
<dbReference type="GO" id="GO:0005634">
    <property type="term" value="C:nucleus"/>
    <property type="evidence" value="ECO:0000318"/>
    <property type="project" value="GO_Central"/>
</dbReference>
<dbReference type="GeneID" id="107803048"/>
<evidence type="ECO:0000313" key="3">
    <source>
        <dbReference type="Proteomes" id="UP000790787"/>
    </source>
</evidence>
<dbReference type="InterPro" id="IPR036397">
    <property type="entry name" value="RNaseH_sf"/>
</dbReference>
<dbReference type="GO" id="GO:0006139">
    <property type="term" value="P:nucleobase-containing compound metabolic process"/>
    <property type="evidence" value="ECO:0007669"/>
    <property type="project" value="InterPro"/>
</dbReference>
<organism evidence="3 4">
    <name type="scientific">Nicotiana tabacum</name>
    <name type="common">Common tobacco</name>
    <dbReference type="NCBI Taxonomy" id="4097"/>
    <lineage>
        <taxon>Eukaryota</taxon>
        <taxon>Viridiplantae</taxon>
        <taxon>Streptophyta</taxon>
        <taxon>Embryophyta</taxon>
        <taxon>Tracheophyta</taxon>
        <taxon>Spermatophyta</taxon>
        <taxon>Magnoliopsida</taxon>
        <taxon>eudicotyledons</taxon>
        <taxon>Gunneridae</taxon>
        <taxon>Pentapetalae</taxon>
        <taxon>asterids</taxon>
        <taxon>lamiids</taxon>
        <taxon>Solanales</taxon>
        <taxon>Solanaceae</taxon>
        <taxon>Nicotianoideae</taxon>
        <taxon>Nicotianeae</taxon>
        <taxon>Nicotiana</taxon>
    </lineage>
</organism>
<dbReference type="KEGG" id="nta:107803048"/>
<dbReference type="FunFam" id="3.30.420.10:FF:000054">
    <property type="entry name" value="Werner Syndrome-like exonuclease"/>
    <property type="match status" value="1"/>
</dbReference>
<keyword evidence="3" id="KW-1185">Reference proteome</keyword>
<reference evidence="3" key="1">
    <citation type="journal article" date="2014" name="Nat. Commun.">
        <title>The tobacco genome sequence and its comparison with those of tomato and potato.</title>
        <authorList>
            <person name="Sierro N."/>
            <person name="Battey J.N."/>
            <person name="Ouadi S."/>
            <person name="Bakaher N."/>
            <person name="Bovet L."/>
            <person name="Willig A."/>
            <person name="Goepfert S."/>
            <person name="Peitsch M.C."/>
            <person name="Ivanov N.V."/>
        </authorList>
    </citation>
    <scope>NUCLEOTIDE SEQUENCE [LARGE SCALE GENOMIC DNA]</scope>
</reference>
<dbReference type="PANTHER" id="PTHR13620:SF105">
    <property type="entry name" value="OS01G0737700 PROTEIN"/>
    <property type="match status" value="1"/>
</dbReference>
<sequence>MRVIPFRTVTRSPPNFPKVQRTVRFSSQLFRFLQNPSLFTAIPFSTTFHPPLKAAAMTTFRIVDNEEQDNRYDLFDVYFHSDTIKTTVTSDPEIVTQWISETESSLHDRRHLIVGLDVEWRPSFHRNQQFKVATLQLCVDRRCLIFQLLYCSSIPDSLVSFLSNGDYTFVGVGVENDVEKLVEDHELTVRNMVDLRVLAADAYEMSNLKTAGLKELCNVVLGREIEKPRHITMGRWDSEWLSLDQIKYACVDAFVSFEIAKHLNVAAAP</sequence>
<keyword evidence="1" id="KW-0540">Nuclease</keyword>
<dbReference type="GO" id="GO:0005737">
    <property type="term" value="C:cytoplasm"/>
    <property type="evidence" value="ECO:0000318"/>
    <property type="project" value="GO_Central"/>
</dbReference>
<evidence type="ECO:0000313" key="4">
    <source>
        <dbReference type="RefSeq" id="XP_016482136.2"/>
    </source>
</evidence>
<evidence type="ECO:0000256" key="1">
    <source>
        <dbReference type="ARBA" id="ARBA00022722"/>
    </source>
</evidence>
<evidence type="ECO:0000256" key="2">
    <source>
        <dbReference type="ARBA" id="ARBA00022801"/>
    </source>
</evidence>
<dbReference type="GO" id="GO:0003676">
    <property type="term" value="F:nucleic acid binding"/>
    <property type="evidence" value="ECO:0007669"/>
    <property type="project" value="InterPro"/>
</dbReference>
<dbReference type="SUPFAM" id="SSF53098">
    <property type="entry name" value="Ribonuclease H-like"/>
    <property type="match status" value="1"/>
</dbReference>
<proteinExistence type="predicted"/>
<dbReference type="PaxDb" id="4097-A0A1S4AZY8"/>
<dbReference type="SMR" id="A0A1S4AZY8"/>
<dbReference type="RefSeq" id="XP_016482136.1">
    <property type="nucleotide sequence ID" value="XM_016626650.1"/>
</dbReference>
<dbReference type="CDD" id="cd06141">
    <property type="entry name" value="WRN_exo"/>
    <property type="match status" value="1"/>
</dbReference>
<dbReference type="Proteomes" id="UP000790787">
    <property type="component" value="Chromosome 20"/>
</dbReference>
<dbReference type="Gene3D" id="3.30.420.10">
    <property type="entry name" value="Ribonuclease H-like superfamily/Ribonuclease H"/>
    <property type="match status" value="1"/>
</dbReference>
<dbReference type="OMA" id="VEWRANF"/>
<dbReference type="SMART" id="SM00474">
    <property type="entry name" value="35EXOc"/>
    <property type="match status" value="1"/>
</dbReference>
<keyword evidence="2" id="KW-0378">Hydrolase</keyword>
<reference evidence="4" key="2">
    <citation type="submission" date="2025-08" db="UniProtKB">
        <authorList>
            <consortium name="RefSeq"/>
        </authorList>
    </citation>
    <scope>IDENTIFICATION</scope>
    <source>
        <tissue evidence="4">Leaf</tissue>
    </source>
</reference>
<protein>
    <submittedName>
        <fullName evidence="4">3'-5' exonuclease-like</fullName>
    </submittedName>
</protein>
<dbReference type="OrthoDB" id="1920326at2759"/>
<dbReference type="InterPro" id="IPR012337">
    <property type="entry name" value="RNaseH-like_sf"/>
</dbReference>